<dbReference type="STRING" id="145857.GA0070616_4396"/>
<name>A0A1C6SRN4_9ACTN</name>
<reference evidence="1 2" key="1">
    <citation type="submission" date="2016-06" db="EMBL/GenBank/DDBJ databases">
        <authorList>
            <person name="Kjaerup R.B."/>
            <person name="Dalgaard T.S."/>
            <person name="Juul-Madsen H.R."/>
        </authorList>
    </citation>
    <scope>NUCLEOTIDE SEQUENCE [LARGE SCALE GENOMIC DNA]</scope>
    <source>
        <strain evidence="1 2">DSM 43818</strain>
    </source>
</reference>
<accession>A0A1C6SRN4</accession>
<proteinExistence type="predicted"/>
<organism evidence="1 2">
    <name type="scientific">Micromonospora nigra</name>
    <dbReference type="NCBI Taxonomy" id="145857"/>
    <lineage>
        <taxon>Bacteria</taxon>
        <taxon>Bacillati</taxon>
        <taxon>Actinomycetota</taxon>
        <taxon>Actinomycetes</taxon>
        <taxon>Micromonosporales</taxon>
        <taxon>Micromonosporaceae</taxon>
        <taxon>Micromonospora</taxon>
    </lineage>
</organism>
<gene>
    <name evidence="1" type="ORF">GA0070616_4396</name>
</gene>
<evidence type="ECO:0000313" key="2">
    <source>
        <dbReference type="Proteomes" id="UP000199699"/>
    </source>
</evidence>
<dbReference type="AlphaFoldDB" id="A0A1C6SRN4"/>
<dbReference type="EMBL" id="FMHT01000003">
    <property type="protein sequence ID" value="SCL32148.1"/>
    <property type="molecule type" value="Genomic_DNA"/>
</dbReference>
<dbReference type="RefSeq" id="WP_091086202.1">
    <property type="nucleotide sequence ID" value="NZ_FMHT01000003.1"/>
</dbReference>
<protein>
    <submittedName>
        <fullName evidence="1">Uncharacterized protein</fullName>
    </submittedName>
</protein>
<evidence type="ECO:0000313" key="1">
    <source>
        <dbReference type="EMBL" id="SCL32148.1"/>
    </source>
</evidence>
<dbReference type="Proteomes" id="UP000199699">
    <property type="component" value="Unassembled WGS sequence"/>
</dbReference>
<sequence length="91" mass="10482">MITPADRLPDDEVSRIDRTDRLVLAAIAIGWPRPRLERKWSRRRVSRMVAVCGGRRRLAARLVRDWDRLASRPVQELSPLRPADCRVVADA</sequence>
<keyword evidence="2" id="KW-1185">Reference proteome</keyword>